<dbReference type="SMART" id="SM00866">
    <property type="entry name" value="UTRA"/>
    <property type="match status" value="1"/>
</dbReference>
<sequence length="249" mass="27361">METPLHEKIAADLRRLISSGELPVGAPLPSESQLCAQWEASRGPVRQALATLRTEGMVGGGRGKPPVVRRQVLSQPFETFLSFSSWVHGLGRTPGQRTLEVARRPASAEIADALQLDEGEPVVELLRLRFIDETPTMIERTTFIEPVGRLLFDYDCDSGSIYAYLGEAGVDMSLARHLVDAVAADETDSELLGITRGAPLLREHRRATGSDGTPVEYSDDRYRPELVGFAIENSQRAHPTLARNWRSAS</sequence>
<reference evidence="5 6" key="1">
    <citation type="submission" date="2020-08" db="EMBL/GenBank/DDBJ databases">
        <title>Genomic Encyclopedia of Type Strains, Phase III (KMG-III): the genomes of soil and plant-associated and newly described type strains.</title>
        <authorList>
            <person name="Whitman W."/>
        </authorList>
    </citation>
    <scope>NUCLEOTIDE SEQUENCE [LARGE SCALE GENOMIC DNA]</scope>
    <source>
        <strain evidence="5 6">CECT 8577</strain>
    </source>
</reference>
<organism evidence="5 6">
    <name type="scientific">Prauserella isguenensis</name>
    <dbReference type="NCBI Taxonomy" id="1470180"/>
    <lineage>
        <taxon>Bacteria</taxon>
        <taxon>Bacillati</taxon>
        <taxon>Actinomycetota</taxon>
        <taxon>Actinomycetes</taxon>
        <taxon>Pseudonocardiales</taxon>
        <taxon>Pseudonocardiaceae</taxon>
        <taxon>Prauserella</taxon>
    </lineage>
</organism>
<dbReference type="InterPro" id="IPR011663">
    <property type="entry name" value="UTRA"/>
</dbReference>
<dbReference type="GO" id="GO:0003700">
    <property type="term" value="F:DNA-binding transcription factor activity"/>
    <property type="evidence" value="ECO:0007669"/>
    <property type="project" value="InterPro"/>
</dbReference>
<evidence type="ECO:0000313" key="5">
    <source>
        <dbReference type="EMBL" id="MBB3049899.1"/>
    </source>
</evidence>
<comment type="caution">
    <text evidence="5">The sequence shown here is derived from an EMBL/GenBank/DDBJ whole genome shotgun (WGS) entry which is preliminary data.</text>
</comment>
<keyword evidence="6" id="KW-1185">Reference proteome</keyword>
<evidence type="ECO:0000256" key="3">
    <source>
        <dbReference type="ARBA" id="ARBA00023163"/>
    </source>
</evidence>
<dbReference type="PANTHER" id="PTHR44846">
    <property type="entry name" value="MANNOSYL-D-GLYCERATE TRANSPORT/METABOLISM SYSTEM REPRESSOR MNGR-RELATED"/>
    <property type="match status" value="1"/>
</dbReference>
<dbReference type="Gene3D" id="3.40.1410.10">
    <property type="entry name" value="Chorismate lyase-like"/>
    <property type="match status" value="1"/>
</dbReference>
<dbReference type="PRINTS" id="PR00035">
    <property type="entry name" value="HTHGNTR"/>
</dbReference>
<dbReference type="Pfam" id="PF07702">
    <property type="entry name" value="UTRA"/>
    <property type="match status" value="1"/>
</dbReference>
<dbReference type="Proteomes" id="UP000550714">
    <property type="component" value="Unassembled WGS sequence"/>
</dbReference>
<keyword evidence="3" id="KW-0804">Transcription</keyword>
<gene>
    <name evidence="5" type="ORF">FHS23_000894</name>
</gene>
<dbReference type="EMBL" id="JACHWU010000001">
    <property type="protein sequence ID" value="MBB3049899.1"/>
    <property type="molecule type" value="Genomic_DNA"/>
</dbReference>
<dbReference type="AlphaFoldDB" id="A0A839RZ98"/>
<dbReference type="SMART" id="SM00345">
    <property type="entry name" value="HTH_GNTR"/>
    <property type="match status" value="1"/>
</dbReference>
<dbReference type="Gene3D" id="1.10.10.10">
    <property type="entry name" value="Winged helix-like DNA-binding domain superfamily/Winged helix DNA-binding domain"/>
    <property type="match status" value="1"/>
</dbReference>
<dbReference type="SUPFAM" id="SSF46785">
    <property type="entry name" value="Winged helix' DNA-binding domain"/>
    <property type="match status" value="1"/>
</dbReference>
<dbReference type="InterPro" id="IPR050679">
    <property type="entry name" value="Bact_HTH_transcr_reg"/>
</dbReference>
<evidence type="ECO:0000256" key="1">
    <source>
        <dbReference type="ARBA" id="ARBA00023015"/>
    </source>
</evidence>
<dbReference type="PANTHER" id="PTHR44846:SF1">
    <property type="entry name" value="MANNOSYL-D-GLYCERATE TRANSPORT_METABOLISM SYSTEM REPRESSOR MNGR-RELATED"/>
    <property type="match status" value="1"/>
</dbReference>
<dbReference type="SUPFAM" id="SSF64288">
    <property type="entry name" value="Chorismate lyase-like"/>
    <property type="match status" value="1"/>
</dbReference>
<dbReference type="InterPro" id="IPR000524">
    <property type="entry name" value="Tscrpt_reg_HTH_GntR"/>
</dbReference>
<evidence type="ECO:0000256" key="2">
    <source>
        <dbReference type="ARBA" id="ARBA00023125"/>
    </source>
</evidence>
<protein>
    <submittedName>
        <fullName evidence="5">GntR family transcriptional regulator</fullName>
    </submittedName>
</protein>
<dbReference type="Pfam" id="PF00392">
    <property type="entry name" value="GntR"/>
    <property type="match status" value="1"/>
</dbReference>
<evidence type="ECO:0000313" key="6">
    <source>
        <dbReference type="Proteomes" id="UP000550714"/>
    </source>
</evidence>
<name>A0A839RZ98_9PSEU</name>
<accession>A0A839RZ98</accession>
<dbReference type="GO" id="GO:0045892">
    <property type="term" value="P:negative regulation of DNA-templated transcription"/>
    <property type="evidence" value="ECO:0007669"/>
    <property type="project" value="TreeGrafter"/>
</dbReference>
<keyword evidence="2" id="KW-0238">DNA-binding</keyword>
<dbReference type="CDD" id="cd07377">
    <property type="entry name" value="WHTH_GntR"/>
    <property type="match status" value="1"/>
</dbReference>
<dbReference type="InterPro" id="IPR036390">
    <property type="entry name" value="WH_DNA-bd_sf"/>
</dbReference>
<dbReference type="InterPro" id="IPR036388">
    <property type="entry name" value="WH-like_DNA-bd_sf"/>
</dbReference>
<dbReference type="RefSeq" id="WP_183648178.1">
    <property type="nucleotide sequence ID" value="NZ_JACHWU010000001.1"/>
</dbReference>
<dbReference type="PROSITE" id="PS50949">
    <property type="entry name" value="HTH_GNTR"/>
    <property type="match status" value="1"/>
</dbReference>
<feature type="domain" description="HTH gntR-type" evidence="4">
    <location>
        <begin position="3"/>
        <end position="71"/>
    </location>
</feature>
<dbReference type="InterPro" id="IPR028978">
    <property type="entry name" value="Chorismate_lyase_/UTRA_dom_sf"/>
</dbReference>
<keyword evidence="1" id="KW-0805">Transcription regulation</keyword>
<proteinExistence type="predicted"/>
<evidence type="ECO:0000259" key="4">
    <source>
        <dbReference type="PROSITE" id="PS50949"/>
    </source>
</evidence>
<dbReference type="GO" id="GO:0003677">
    <property type="term" value="F:DNA binding"/>
    <property type="evidence" value="ECO:0007669"/>
    <property type="project" value="UniProtKB-KW"/>
</dbReference>